<dbReference type="PANTHER" id="PTHR42693">
    <property type="entry name" value="ARYLSULFATASE FAMILY MEMBER"/>
    <property type="match status" value="1"/>
</dbReference>
<dbReference type="Pfam" id="PF00884">
    <property type="entry name" value="Sulfatase"/>
    <property type="match status" value="1"/>
</dbReference>
<dbReference type="InterPro" id="IPR024607">
    <property type="entry name" value="Sulfatase_CS"/>
</dbReference>
<dbReference type="SUPFAM" id="SSF53649">
    <property type="entry name" value="Alkaline phosphatase-like"/>
    <property type="match status" value="1"/>
</dbReference>
<dbReference type="InterPro" id="IPR050738">
    <property type="entry name" value="Sulfatase"/>
</dbReference>
<reference evidence="7" key="1">
    <citation type="submission" date="2021-01" db="EMBL/GenBank/DDBJ databases">
        <title>Modified the classification status of verrucomicrobia.</title>
        <authorList>
            <person name="Feng X."/>
        </authorList>
    </citation>
    <scope>NUCLEOTIDE SEQUENCE</scope>
    <source>
        <strain evidence="7">5K15</strain>
    </source>
</reference>
<feature type="domain" description="Sulfatase N-terminal" evidence="6">
    <location>
        <begin position="29"/>
        <end position="394"/>
    </location>
</feature>
<dbReference type="InterPro" id="IPR017850">
    <property type="entry name" value="Alkaline_phosphatase_core_sf"/>
</dbReference>
<evidence type="ECO:0000256" key="2">
    <source>
        <dbReference type="ARBA" id="ARBA00022723"/>
    </source>
</evidence>
<dbReference type="Gene3D" id="3.40.720.10">
    <property type="entry name" value="Alkaline Phosphatase, subunit A"/>
    <property type="match status" value="1"/>
</dbReference>
<dbReference type="InterPro" id="IPR000917">
    <property type="entry name" value="Sulfatase_N"/>
</dbReference>
<evidence type="ECO:0000256" key="5">
    <source>
        <dbReference type="SAM" id="SignalP"/>
    </source>
</evidence>
<keyword evidence="2" id="KW-0479">Metal-binding</keyword>
<feature type="chain" id="PRO_5042124104" evidence="5">
    <location>
        <begin position="23"/>
        <end position="514"/>
    </location>
</feature>
<accession>A0AAE2SD35</accession>
<comment type="caution">
    <text evidence="7">The sequence shown here is derived from an EMBL/GenBank/DDBJ whole genome shotgun (WGS) entry which is preliminary data.</text>
</comment>
<dbReference type="AlphaFoldDB" id="A0AAE2SD35"/>
<dbReference type="CDD" id="cd16143">
    <property type="entry name" value="ARS_like"/>
    <property type="match status" value="1"/>
</dbReference>
<evidence type="ECO:0000256" key="3">
    <source>
        <dbReference type="ARBA" id="ARBA00022801"/>
    </source>
</evidence>
<dbReference type="PROSITE" id="PS00523">
    <property type="entry name" value="SULFATASE_1"/>
    <property type="match status" value="1"/>
</dbReference>
<dbReference type="EMBL" id="JAENIG010000009">
    <property type="protein sequence ID" value="MBK1856006.1"/>
    <property type="molecule type" value="Genomic_DNA"/>
</dbReference>
<dbReference type="Proteomes" id="UP000634206">
    <property type="component" value="Unassembled WGS sequence"/>
</dbReference>
<feature type="signal peptide" evidence="5">
    <location>
        <begin position="1"/>
        <end position="22"/>
    </location>
</feature>
<gene>
    <name evidence="7" type="ORF">JIN83_13620</name>
</gene>
<proteinExistence type="inferred from homology"/>
<evidence type="ECO:0000313" key="7">
    <source>
        <dbReference type="EMBL" id="MBK1856006.1"/>
    </source>
</evidence>
<dbReference type="Gene3D" id="3.30.1120.10">
    <property type="match status" value="1"/>
</dbReference>
<name>A0AAE2SD35_9BACT</name>
<dbReference type="GO" id="GO:0046872">
    <property type="term" value="F:metal ion binding"/>
    <property type="evidence" value="ECO:0007669"/>
    <property type="project" value="UniProtKB-KW"/>
</dbReference>
<dbReference type="PROSITE" id="PS00149">
    <property type="entry name" value="SULFATASE_2"/>
    <property type="match status" value="1"/>
</dbReference>
<protein>
    <submittedName>
        <fullName evidence="7">Arylsulfatase</fullName>
    </submittedName>
</protein>
<keyword evidence="3" id="KW-0378">Hydrolase</keyword>
<sequence length="514" mass="56916">MKTHPFCIALVSLLAIQAPAPAATGDKLNVLILYADDMGYGDLISNNPNSKIPTPNLDRLAAEGLSFSDGHSSSGICTPSRYALLTGRYHWRDFHGIAQSFGPSVFKKNQLTIPKLLQSHGYNTAAIGKWHLGMGYSAIRNQSVELSKVKPKKGRAKTHYPANAFDWSKPIPDGPLSIGFDHYFGDDVINFPPYAWIEDDKLVKAPDTQMDPAKWPKIKEGNWECRPGPMVTGWNPYEVLPTLGKKGAEYITAQAKENQPFFLYFAFPSPHAPIIPNDEFDGKSKAGPYGDFVYETDHIVGKLLTALEESGQADNTLVIFTADNGSEHYAYPRDAKYDHWSSAPFRGAKRDLYEGGHHVPFIVKLPSVTQPGSRTEALASQVDLFATIAEATGIKLPADRGAEDSFSLMPVLKGGESSGRDAIVHNTRAGAYALRKGDWVLIDTGNGHHNRVTSQWYKKHGVKPEKAPVYLYNLEEDVIQSDNLYQKNPEKLKELKEELKLLRDSKHTAPRLSD</sequence>
<dbReference type="RefSeq" id="WP_309490618.1">
    <property type="nucleotide sequence ID" value="NZ_JAENIG010000009.1"/>
</dbReference>
<keyword evidence="4" id="KW-0106">Calcium</keyword>
<keyword evidence="5" id="KW-0732">Signal</keyword>
<evidence type="ECO:0000313" key="8">
    <source>
        <dbReference type="Proteomes" id="UP000634206"/>
    </source>
</evidence>
<keyword evidence="8" id="KW-1185">Reference proteome</keyword>
<dbReference type="PANTHER" id="PTHR42693:SF53">
    <property type="entry name" value="ENDO-4-O-SULFATASE"/>
    <property type="match status" value="1"/>
</dbReference>
<organism evidence="7 8">
    <name type="scientific">Oceaniferula flava</name>
    <dbReference type="NCBI Taxonomy" id="2800421"/>
    <lineage>
        <taxon>Bacteria</taxon>
        <taxon>Pseudomonadati</taxon>
        <taxon>Verrucomicrobiota</taxon>
        <taxon>Verrucomicrobiia</taxon>
        <taxon>Verrucomicrobiales</taxon>
        <taxon>Verrucomicrobiaceae</taxon>
        <taxon>Oceaniferula</taxon>
    </lineage>
</organism>
<evidence type="ECO:0000256" key="1">
    <source>
        <dbReference type="ARBA" id="ARBA00008779"/>
    </source>
</evidence>
<evidence type="ECO:0000256" key="4">
    <source>
        <dbReference type="ARBA" id="ARBA00022837"/>
    </source>
</evidence>
<dbReference type="GO" id="GO:0004065">
    <property type="term" value="F:arylsulfatase activity"/>
    <property type="evidence" value="ECO:0007669"/>
    <property type="project" value="TreeGrafter"/>
</dbReference>
<evidence type="ECO:0000259" key="6">
    <source>
        <dbReference type="Pfam" id="PF00884"/>
    </source>
</evidence>
<comment type="similarity">
    <text evidence="1">Belongs to the sulfatase family.</text>
</comment>